<feature type="disulfide bond" evidence="9">
    <location>
        <begin position="1165"/>
        <end position="1174"/>
    </location>
</feature>
<evidence type="ECO:0000259" key="16">
    <source>
        <dbReference type="PROSITE" id="PS50835"/>
    </source>
</evidence>
<evidence type="ECO:0000256" key="5">
    <source>
        <dbReference type="ARBA" id="ARBA00022974"/>
    </source>
</evidence>
<dbReference type="Pfam" id="PF00084">
    <property type="entry name" value="Sushi"/>
    <property type="match status" value="1"/>
</dbReference>
<dbReference type="SMART" id="SM00034">
    <property type="entry name" value="CLECT"/>
    <property type="match status" value="1"/>
</dbReference>
<feature type="chain" id="PRO_5042483402" evidence="13">
    <location>
        <begin position="25"/>
        <end position="1406"/>
    </location>
</feature>
<dbReference type="GO" id="GO:0005615">
    <property type="term" value="C:extracellular space"/>
    <property type="evidence" value="ECO:0007669"/>
    <property type="project" value="TreeGrafter"/>
</dbReference>
<feature type="domain" description="C-type lectin" evidence="15">
    <location>
        <begin position="1188"/>
        <end position="1302"/>
    </location>
</feature>
<feature type="region of interest" description="Disordered" evidence="12">
    <location>
        <begin position="1016"/>
        <end position="1087"/>
    </location>
</feature>
<dbReference type="GO" id="GO:0010001">
    <property type="term" value="P:glial cell differentiation"/>
    <property type="evidence" value="ECO:0007669"/>
    <property type="project" value="TreeGrafter"/>
</dbReference>
<dbReference type="InterPro" id="IPR013783">
    <property type="entry name" value="Ig-like_fold"/>
</dbReference>
<comment type="caution">
    <text evidence="9">Lacks conserved residue(s) required for the propagation of feature annotation.</text>
</comment>
<dbReference type="SUPFAM" id="SSF57535">
    <property type="entry name" value="Complement control module/SCR domain"/>
    <property type="match status" value="1"/>
</dbReference>
<dbReference type="CDD" id="cd03517">
    <property type="entry name" value="Link_domain_CSPGs_modules_1_3"/>
    <property type="match status" value="1"/>
</dbReference>
<evidence type="ECO:0000256" key="7">
    <source>
        <dbReference type="ARBA" id="ARBA00023180"/>
    </source>
</evidence>
<feature type="domain" description="Link" evidence="18">
    <location>
        <begin position="264"/>
        <end position="360"/>
    </location>
</feature>
<evidence type="ECO:0000256" key="8">
    <source>
        <dbReference type="ARBA" id="ARBA00023319"/>
    </source>
</evidence>
<evidence type="ECO:0000256" key="13">
    <source>
        <dbReference type="SAM" id="SignalP"/>
    </source>
</evidence>
<dbReference type="Gene3D" id="2.10.25.10">
    <property type="entry name" value="Laminin"/>
    <property type="match status" value="1"/>
</dbReference>
<evidence type="ECO:0000259" key="18">
    <source>
        <dbReference type="PROSITE" id="PS50963"/>
    </source>
</evidence>
<evidence type="ECO:0000259" key="17">
    <source>
        <dbReference type="PROSITE" id="PS50923"/>
    </source>
</evidence>
<keyword evidence="6 9" id="KW-1015">Disulfide bond</keyword>
<feature type="compositionally biased region" description="Polar residues" evidence="12">
    <location>
        <begin position="752"/>
        <end position="777"/>
    </location>
</feature>
<dbReference type="FunFam" id="3.10.100.10:FF:000003">
    <property type="entry name" value="Versican core protein"/>
    <property type="match status" value="1"/>
</dbReference>
<dbReference type="GeneID" id="108879476"/>
<dbReference type="PROSITE" id="PS00615">
    <property type="entry name" value="C_TYPE_LECTIN_1"/>
    <property type="match status" value="1"/>
</dbReference>
<dbReference type="Proteomes" id="UP000694890">
    <property type="component" value="Linkage group LG3"/>
</dbReference>
<dbReference type="InterPro" id="IPR016187">
    <property type="entry name" value="CTDL_fold"/>
</dbReference>
<dbReference type="InterPro" id="IPR000742">
    <property type="entry name" value="EGF"/>
</dbReference>
<dbReference type="SUPFAM" id="SSF56436">
    <property type="entry name" value="C-type lectin-like"/>
    <property type="match status" value="3"/>
</dbReference>
<feature type="disulfide bond" evidence="10">
    <location>
        <begin position="1337"/>
        <end position="1364"/>
    </location>
</feature>
<reference evidence="20" key="1">
    <citation type="submission" date="2025-08" db="UniProtKB">
        <authorList>
            <consortium name="RefSeq"/>
        </authorList>
    </citation>
    <scope>IDENTIFICATION</scope>
    <source>
        <tissue evidence="20">Brain</tissue>
    </source>
</reference>
<dbReference type="PROSITE" id="PS50041">
    <property type="entry name" value="C_TYPE_LECTIN_2"/>
    <property type="match status" value="1"/>
</dbReference>
<dbReference type="GO" id="GO:0007417">
    <property type="term" value="P:central nervous system development"/>
    <property type="evidence" value="ECO:0007669"/>
    <property type="project" value="TreeGrafter"/>
</dbReference>
<evidence type="ECO:0000259" key="14">
    <source>
        <dbReference type="PROSITE" id="PS50026"/>
    </source>
</evidence>
<feature type="domain" description="Ig-like" evidence="16">
    <location>
        <begin position="44"/>
        <end position="161"/>
    </location>
</feature>
<dbReference type="PROSITE" id="PS50026">
    <property type="entry name" value="EGF_3"/>
    <property type="match status" value="1"/>
</dbReference>
<dbReference type="InterPro" id="IPR050691">
    <property type="entry name" value="Hyaluronan_bind_Proteoglycan"/>
</dbReference>
<dbReference type="PROSITE" id="PS00022">
    <property type="entry name" value="EGF_1"/>
    <property type="match status" value="1"/>
</dbReference>
<feature type="compositionally biased region" description="Low complexity" evidence="12">
    <location>
        <begin position="1051"/>
        <end position="1073"/>
    </location>
</feature>
<evidence type="ECO:0000256" key="9">
    <source>
        <dbReference type="PROSITE-ProRule" id="PRU00076"/>
    </source>
</evidence>
<dbReference type="PROSITE" id="PS50835">
    <property type="entry name" value="IG_LIKE"/>
    <property type="match status" value="1"/>
</dbReference>
<dbReference type="InterPro" id="IPR000436">
    <property type="entry name" value="Sushi_SCR_CCP_dom"/>
</dbReference>
<feature type="disulfide bond" evidence="10">
    <location>
        <begin position="1308"/>
        <end position="1351"/>
    </location>
</feature>
<dbReference type="FunFam" id="3.10.100.10:FF:000011">
    <property type="entry name" value="Aggrecan core protein"/>
    <property type="match status" value="1"/>
</dbReference>
<feature type="disulfide bond" evidence="11">
    <location>
        <begin position="209"/>
        <end position="230"/>
    </location>
</feature>
<dbReference type="InterPro" id="IPR036179">
    <property type="entry name" value="Ig-like_dom_sf"/>
</dbReference>
<organism evidence="19 20">
    <name type="scientific">Lates calcarifer</name>
    <name type="common">Barramundi</name>
    <name type="synonym">Holocentrus calcarifer</name>
    <dbReference type="NCBI Taxonomy" id="8187"/>
    <lineage>
        <taxon>Eukaryota</taxon>
        <taxon>Metazoa</taxon>
        <taxon>Chordata</taxon>
        <taxon>Craniata</taxon>
        <taxon>Vertebrata</taxon>
        <taxon>Euteleostomi</taxon>
        <taxon>Actinopterygii</taxon>
        <taxon>Neopterygii</taxon>
        <taxon>Teleostei</taxon>
        <taxon>Neoteleostei</taxon>
        <taxon>Acanthomorphata</taxon>
        <taxon>Carangaria</taxon>
        <taxon>Carangaria incertae sedis</taxon>
        <taxon>Centropomidae</taxon>
        <taxon>Lates</taxon>
    </lineage>
</organism>
<sequence>MLLRRIQHVQILPLLCAVCSVTVAFPTQAPSAYDDVRSLQVNIPHSGPIFAPLGSSISIPCLVSLSSTPTTAASSSFPVVPRIKWTVVSGGVETQILVARGQRVKVNEAYRDRAALLNYTSSTDDASLWLGDLRSSDSGHYRCEVQQGLEDASDLVQLKVKGVVFHYRDALGRYAFSFHEAQRACEAIGAEIATADQLLAAYYDGYEQCDAGWLADQSVRYPIQVPREGCYGDMDGQPGLRNYGTMDPDDLFDVYCYVEQIDGEVFHNSVPQQLSFNEAQSYCRAAGAELATTAQLYLAWSEGLDRCSPGWLSDRSVRYPIITPRERCGGPQPGVKTLYRFSNQTGFPEPSSLHDVYCFKDNRIAPTHLPMDYMATEPEDVGQDVVILTETDEELQLNQHAEQVEREAQSVLVSFPFVSGTSTEENLVDTHPTVTSDTTESPLNTTSLDLLQPFDETLSPTEMSSHSQHLTELMNNTISSTETYYFPQNASLMPNFYNETDSYHNLNLTFHQFELENTTGFPEPSYEPHTHNLTVPDSNPEEHTQPSARLMDSQEIRETYFDLNRSQANYSEKDSNHTQEATPMTPDNMIQVKLEEEAVEGPGQMSLSTQSPREEGELLIQATQAPIKNLTSLLLPLDGSGDISQESDLDVEAVSLISTTDSSTSGFTVHLSPSALASTTPAELQTGFPDPTSSSQIIEKLGFDILSTATQLWESPISRQEGSASLETEDTVTMESGEKQLHPTKAEDNLVSGVSSATTESPEGSSTSQLPTDSTTAGYRTSGYRVYLDTATTAYEEASGQEPSSVTSIVGEDIKVTSTLEEDVTVNSILVEEIKVSPTIEEEAEVSFSLEQEVKAPPTPKENITVTPTLEDEVKVSFSLEQNVTVAPTHEEETYVASTLEQEPSITPTLEEVTNVSPTFEEEVSLTPSLEEVNIVPTLEETTAAPTLEEEAYVSPPLEEEANFASALEEEVNISSTVDEETTISPTIEANVASALEEEASFAPTVEEDFTIFPLDSQTSSWDPLTTTSGPQESLNDLEYSGKTSTAALDSPSSTKPTTATAKTTTATITTTTHWSRRAWSPTTSRPRVFHKTTEPQKVTHLIPPVDQGLVDVEFSLTQPPTLLILPNERAAVGGTGKSSDACVDDPCLNGGTCTDRDGQIKCLCLPTYGGDFCQTDLEHCEPGWDKFQGFCYRHFSQRLSWEVAEQHCRMQGAHLVSIMTPEEQSYINSNYKEYQWTGLNDKTIEDDFRWSDGNPLLYENWYRGQPDSYFLSGEDCVVMVWHDDGRWSDVPCNYHLAYTCKKGTSSCGPPPKVRNTSIFGKPRQRYETNAVIRYHCAEGFQQKLNPLIRCLSGGVWERPQILCIPEVEGPTQHPEVTSPTNNNFAAAEDDFEATKKTLQYWDIKF</sequence>
<evidence type="ECO:0000256" key="4">
    <source>
        <dbReference type="ARBA" id="ARBA00022737"/>
    </source>
</evidence>
<dbReference type="InterPro" id="IPR018378">
    <property type="entry name" value="C-type_lectin_CS"/>
</dbReference>
<dbReference type="GO" id="GO:0005540">
    <property type="term" value="F:hyaluronic acid binding"/>
    <property type="evidence" value="ECO:0007669"/>
    <property type="project" value="InterPro"/>
</dbReference>
<evidence type="ECO:0000256" key="10">
    <source>
        <dbReference type="PROSITE-ProRule" id="PRU00302"/>
    </source>
</evidence>
<dbReference type="Gene3D" id="2.10.70.10">
    <property type="entry name" value="Complement Module, domain 1"/>
    <property type="match status" value="1"/>
</dbReference>
<keyword evidence="5" id="KW-0654">Proteoglycan</keyword>
<dbReference type="InterPro" id="IPR007110">
    <property type="entry name" value="Ig-like_dom"/>
</dbReference>
<dbReference type="CDD" id="cd00033">
    <property type="entry name" value="CCP"/>
    <property type="match status" value="1"/>
</dbReference>
<keyword evidence="2" id="KW-0964">Secreted</keyword>
<keyword evidence="10" id="KW-0768">Sushi</keyword>
<evidence type="ECO:0000256" key="11">
    <source>
        <dbReference type="PROSITE-ProRule" id="PRU00323"/>
    </source>
</evidence>
<feature type="disulfide bond" evidence="11">
    <location>
        <begin position="307"/>
        <end position="328"/>
    </location>
</feature>
<dbReference type="PROSITE" id="PS01241">
    <property type="entry name" value="LINK_1"/>
    <property type="match status" value="1"/>
</dbReference>
<feature type="compositionally biased region" description="Polar residues" evidence="12">
    <location>
        <begin position="1016"/>
        <end position="1035"/>
    </location>
</feature>
<evidence type="ECO:0000313" key="19">
    <source>
        <dbReference type="Proteomes" id="UP000694890"/>
    </source>
</evidence>
<dbReference type="GO" id="GO:0007155">
    <property type="term" value="P:cell adhesion"/>
    <property type="evidence" value="ECO:0007669"/>
    <property type="project" value="InterPro"/>
</dbReference>
<dbReference type="Gene3D" id="3.10.100.10">
    <property type="entry name" value="Mannose-Binding Protein A, subunit A"/>
    <property type="match status" value="3"/>
</dbReference>
<dbReference type="SMART" id="SM00032">
    <property type="entry name" value="CCP"/>
    <property type="match status" value="1"/>
</dbReference>
<dbReference type="PANTHER" id="PTHR22804:SF41">
    <property type="entry name" value="BREVICAN CORE PROTEIN"/>
    <property type="match status" value="1"/>
</dbReference>
<dbReference type="SMART" id="SM00445">
    <property type="entry name" value="LINK"/>
    <property type="match status" value="2"/>
</dbReference>
<dbReference type="CDD" id="cd03520">
    <property type="entry name" value="Link_domain_CSPGs_modules_2_4"/>
    <property type="match status" value="1"/>
</dbReference>
<dbReference type="PRINTS" id="PR01265">
    <property type="entry name" value="LINKMODULE"/>
</dbReference>
<dbReference type="RefSeq" id="XP_018526276.2">
    <property type="nucleotide sequence ID" value="XM_018670760.2"/>
</dbReference>
<feature type="domain" description="EGF-like" evidence="14">
    <location>
        <begin position="1139"/>
        <end position="1175"/>
    </location>
</feature>
<keyword evidence="7" id="KW-0325">Glycoprotein</keyword>
<evidence type="ECO:0000256" key="1">
    <source>
        <dbReference type="ARBA" id="ARBA00004613"/>
    </source>
</evidence>
<keyword evidence="9" id="KW-0245">EGF-like domain</keyword>
<feature type="domain" description="Sushi" evidence="17">
    <location>
        <begin position="1306"/>
        <end position="1366"/>
    </location>
</feature>
<dbReference type="InterPro" id="IPR000538">
    <property type="entry name" value="Link_dom"/>
</dbReference>
<dbReference type="CDD" id="cd00054">
    <property type="entry name" value="EGF_CA"/>
    <property type="match status" value="1"/>
</dbReference>
<evidence type="ECO:0000313" key="20">
    <source>
        <dbReference type="RefSeq" id="XP_018526276.2"/>
    </source>
</evidence>
<dbReference type="Pfam" id="PF00059">
    <property type="entry name" value="Lectin_C"/>
    <property type="match status" value="1"/>
</dbReference>
<dbReference type="SMART" id="SM00406">
    <property type="entry name" value="IGv"/>
    <property type="match status" value="1"/>
</dbReference>
<accession>A0AAJ7LM57</accession>
<dbReference type="FunFam" id="2.10.70.10:FF:000003">
    <property type="entry name" value="Versican core protein"/>
    <property type="match status" value="1"/>
</dbReference>
<protein>
    <submittedName>
        <fullName evidence="20">LOW QUALITY PROTEIN: brevican core protein-like</fullName>
    </submittedName>
</protein>
<gene>
    <name evidence="20" type="primary">LOC108879476</name>
</gene>
<dbReference type="InterPro" id="IPR001304">
    <property type="entry name" value="C-type_lectin-like"/>
</dbReference>
<evidence type="ECO:0000256" key="2">
    <source>
        <dbReference type="ARBA" id="ARBA00022525"/>
    </source>
</evidence>
<dbReference type="PANTHER" id="PTHR22804">
    <property type="entry name" value="AGGRECAN/VERSICAN PROTEOGLYCAN"/>
    <property type="match status" value="1"/>
</dbReference>
<dbReference type="Pfam" id="PF00193">
    <property type="entry name" value="Xlink"/>
    <property type="match status" value="2"/>
</dbReference>
<feature type="signal peptide" evidence="13">
    <location>
        <begin position="1"/>
        <end position="24"/>
    </location>
</feature>
<dbReference type="SMART" id="SM00409">
    <property type="entry name" value="IG"/>
    <property type="match status" value="1"/>
</dbReference>
<feature type="compositionally biased region" description="Polar residues" evidence="12">
    <location>
        <begin position="716"/>
        <end position="726"/>
    </location>
</feature>
<feature type="compositionally biased region" description="Basic and acidic residues" evidence="12">
    <location>
        <begin position="736"/>
        <end position="748"/>
    </location>
</feature>
<comment type="subcellular location">
    <subcellularLocation>
        <location evidence="1">Secreted</location>
    </subcellularLocation>
</comment>
<dbReference type="Gene3D" id="2.60.40.10">
    <property type="entry name" value="Immunoglobulins"/>
    <property type="match status" value="1"/>
</dbReference>
<feature type="domain" description="Link" evidence="18">
    <location>
        <begin position="163"/>
        <end position="258"/>
    </location>
</feature>
<proteinExistence type="predicted"/>
<dbReference type="KEGG" id="lcf:108879476"/>
<dbReference type="FunFam" id="3.10.100.10:FF:000002">
    <property type="entry name" value="Hyaluronan proteoglycan link protein 1"/>
    <property type="match status" value="1"/>
</dbReference>
<dbReference type="InterPro" id="IPR035976">
    <property type="entry name" value="Sushi/SCR/CCP_sf"/>
</dbReference>
<evidence type="ECO:0000256" key="6">
    <source>
        <dbReference type="ARBA" id="ARBA00023157"/>
    </source>
</evidence>
<dbReference type="SUPFAM" id="SSF48726">
    <property type="entry name" value="Immunoglobulin"/>
    <property type="match status" value="1"/>
</dbReference>
<dbReference type="InterPro" id="IPR003599">
    <property type="entry name" value="Ig_sub"/>
</dbReference>
<dbReference type="GO" id="GO:0002052">
    <property type="term" value="P:positive regulation of neuroblast proliferation"/>
    <property type="evidence" value="ECO:0007669"/>
    <property type="project" value="TreeGrafter"/>
</dbReference>
<keyword evidence="8" id="KW-0393">Immunoglobulin domain</keyword>
<dbReference type="GO" id="GO:0045202">
    <property type="term" value="C:synapse"/>
    <property type="evidence" value="ECO:0007669"/>
    <property type="project" value="TreeGrafter"/>
</dbReference>
<dbReference type="GO" id="GO:0001501">
    <property type="term" value="P:skeletal system development"/>
    <property type="evidence" value="ECO:0007669"/>
    <property type="project" value="TreeGrafter"/>
</dbReference>
<dbReference type="PROSITE" id="PS50963">
    <property type="entry name" value="LINK_2"/>
    <property type="match status" value="2"/>
</dbReference>
<dbReference type="InterPro" id="IPR016186">
    <property type="entry name" value="C-type_lectin-like/link_sf"/>
</dbReference>
<dbReference type="GO" id="GO:0072534">
    <property type="term" value="C:perineuronal net"/>
    <property type="evidence" value="ECO:0007669"/>
    <property type="project" value="TreeGrafter"/>
</dbReference>
<feature type="region of interest" description="Disordered" evidence="12">
    <location>
        <begin position="716"/>
        <end position="777"/>
    </location>
</feature>
<name>A0AAJ7LM57_LATCA</name>
<dbReference type="PROSITE" id="PS50923">
    <property type="entry name" value="SUSHI"/>
    <property type="match status" value="1"/>
</dbReference>
<keyword evidence="3 13" id="KW-0732">Signal</keyword>
<keyword evidence="4" id="KW-0677">Repeat</keyword>
<dbReference type="InterPro" id="IPR013106">
    <property type="entry name" value="Ig_V-set"/>
</dbReference>
<evidence type="ECO:0000259" key="15">
    <source>
        <dbReference type="PROSITE" id="PS50041"/>
    </source>
</evidence>
<evidence type="ECO:0000256" key="12">
    <source>
        <dbReference type="SAM" id="MobiDB-lite"/>
    </source>
</evidence>
<evidence type="ECO:0000256" key="3">
    <source>
        <dbReference type="ARBA" id="ARBA00022729"/>
    </source>
</evidence>